<name>A0A8J3ZMA9_9ACTN</name>
<dbReference type="Proteomes" id="UP000635606">
    <property type="component" value="Unassembled WGS sequence"/>
</dbReference>
<evidence type="ECO:0000313" key="2">
    <source>
        <dbReference type="EMBL" id="GIJ65418.1"/>
    </source>
</evidence>
<dbReference type="AlphaFoldDB" id="A0A8J3ZMA9"/>
<protein>
    <submittedName>
        <fullName evidence="2">Uncharacterized protein</fullName>
    </submittedName>
</protein>
<organism evidence="2 3">
    <name type="scientific">Virgisporangium ochraceum</name>
    <dbReference type="NCBI Taxonomy" id="65505"/>
    <lineage>
        <taxon>Bacteria</taxon>
        <taxon>Bacillati</taxon>
        <taxon>Actinomycetota</taxon>
        <taxon>Actinomycetes</taxon>
        <taxon>Micromonosporales</taxon>
        <taxon>Micromonosporaceae</taxon>
        <taxon>Virgisporangium</taxon>
    </lineage>
</organism>
<comment type="caution">
    <text evidence="2">The sequence shown here is derived from an EMBL/GenBank/DDBJ whole genome shotgun (WGS) entry which is preliminary data.</text>
</comment>
<evidence type="ECO:0000256" key="1">
    <source>
        <dbReference type="SAM" id="MobiDB-lite"/>
    </source>
</evidence>
<proteinExistence type="predicted"/>
<sequence>MPRTSPAAAAAVKAPVPVVGTAVARLAGRVAGGGLSGVDRGALGVVLAGATTYGCAGTEVPLPANVDPSRDPTAAPAASSTAAAATNRSSIDPMMVQHALV</sequence>
<keyword evidence="3" id="KW-1185">Reference proteome</keyword>
<gene>
    <name evidence="2" type="ORF">Voc01_003350</name>
</gene>
<evidence type="ECO:0000313" key="3">
    <source>
        <dbReference type="Proteomes" id="UP000635606"/>
    </source>
</evidence>
<feature type="region of interest" description="Disordered" evidence="1">
    <location>
        <begin position="64"/>
        <end position="90"/>
    </location>
</feature>
<reference evidence="2" key="1">
    <citation type="submission" date="2021-01" db="EMBL/GenBank/DDBJ databases">
        <title>Whole genome shotgun sequence of Virgisporangium ochraceum NBRC 16418.</title>
        <authorList>
            <person name="Komaki H."/>
            <person name="Tamura T."/>
        </authorList>
    </citation>
    <scope>NUCLEOTIDE SEQUENCE</scope>
    <source>
        <strain evidence="2">NBRC 16418</strain>
    </source>
</reference>
<accession>A0A8J3ZMA9</accession>
<dbReference type="EMBL" id="BOPH01000003">
    <property type="protein sequence ID" value="GIJ65418.1"/>
    <property type="molecule type" value="Genomic_DNA"/>
</dbReference>
<feature type="compositionally biased region" description="Low complexity" evidence="1">
    <location>
        <begin position="72"/>
        <end position="86"/>
    </location>
</feature>